<evidence type="ECO:0000313" key="4">
    <source>
        <dbReference type="Proteomes" id="UP000753802"/>
    </source>
</evidence>
<accession>A0ABW9ZPV6</accession>
<name>A0ABW9ZPV6_9BACT</name>
<evidence type="ECO:0000259" key="2">
    <source>
        <dbReference type="Pfam" id="PF00535"/>
    </source>
</evidence>
<evidence type="ECO:0000313" key="3">
    <source>
        <dbReference type="EMBL" id="NCI48517.1"/>
    </source>
</evidence>
<comment type="caution">
    <text evidence="3">The sequence shown here is derived from an EMBL/GenBank/DDBJ whole genome shotgun (WGS) entry which is preliminary data.</text>
</comment>
<dbReference type="Proteomes" id="UP000753802">
    <property type="component" value="Unassembled WGS sequence"/>
</dbReference>
<dbReference type="EMBL" id="JAACJS010000002">
    <property type="protein sequence ID" value="NCI48517.1"/>
    <property type="molecule type" value="Genomic_DNA"/>
</dbReference>
<protein>
    <submittedName>
        <fullName evidence="3">Glycosyltransferase family 2 protein</fullName>
    </submittedName>
</protein>
<dbReference type="CDD" id="cd02511">
    <property type="entry name" value="Beta4Glucosyltransferase"/>
    <property type="match status" value="1"/>
</dbReference>
<dbReference type="InterPro" id="IPR029044">
    <property type="entry name" value="Nucleotide-diphossugar_trans"/>
</dbReference>
<dbReference type="SUPFAM" id="SSF53448">
    <property type="entry name" value="Nucleotide-diphospho-sugar transferases"/>
    <property type="match status" value="1"/>
</dbReference>
<gene>
    <name evidence="3" type="ORF">GWC95_01190</name>
</gene>
<evidence type="ECO:0000256" key="1">
    <source>
        <dbReference type="ARBA" id="ARBA00038494"/>
    </source>
</evidence>
<dbReference type="Pfam" id="PF00535">
    <property type="entry name" value="Glycos_transf_2"/>
    <property type="match status" value="1"/>
</dbReference>
<reference evidence="3 4" key="1">
    <citation type="submission" date="2020-01" db="EMBL/GenBank/DDBJ databases">
        <title>Genome analysis.</title>
        <authorList>
            <person name="Wu S."/>
            <person name="Wang G."/>
        </authorList>
    </citation>
    <scope>NUCLEOTIDE SEQUENCE [LARGE SCALE GENOMIC DNA]</scope>
    <source>
        <strain evidence="3 4">SYL130</strain>
    </source>
</reference>
<feature type="domain" description="Glycosyltransferase 2-like" evidence="2">
    <location>
        <begin position="6"/>
        <end position="124"/>
    </location>
</feature>
<proteinExistence type="inferred from homology"/>
<dbReference type="PANTHER" id="PTHR43630">
    <property type="entry name" value="POLY-BETA-1,6-N-ACETYL-D-GLUCOSAMINE SYNTHASE"/>
    <property type="match status" value="1"/>
</dbReference>
<keyword evidence="4" id="KW-1185">Reference proteome</keyword>
<dbReference type="Gene3D" id="3.90.550.10">
    <property type="entry name" value="Spore Coat Polysaccharide Biosynthesis Protein SpsA, Chain A"/>
    <property type="match status" value="1"/>
</dbReference>
<sequence length="254" mass="28745">MNPAISVVIICRNEAHIIARTIAAAQRVSGDVVVVDSGSTDGTQSIVLAAGARLIEMDWQGYGTNKNKGVAAAQHDWILSIDADEIIDETLTQTLNGLSFTDPSTVFNIRFRAFLGDVMIRYGEWSNDQHIRLYNRTRVAWNEAAVHEGLIFPEDTKKKTIGGYIHHYTSRNIHDFAAKTVGYAMLNAEKYRLQGKKASWLQCRIAPVFSFIKNYFFRLGFLDGEAGFTVARMNAWYTWLKYVRLREMNRNGRA</sequence>
<dbReference type="RefSeq" id="WP_161816839.1">
    <property type="nucleotide sequence ID" value="NZ_JAACJS010000002.1"/>
</dbReference>
<dbReference type="PANTHER" id="PTHR43630:SF2">
    <property type="entry name" value="GLYCOSYLTRANSFERASE"/>
    <property type="match status" value="1"/>
</dbReference>
<dbReference type="InterPro" id="IPR001173">
    <property type="entry name" value="Glyco_trans_2-like"/>
</dbReference>
<comment type="similarity">
    <text evidence="1">Belongs to the glycosyltransferase 2 family. WaaE/KdtX subfamily.</text>
</comment>
<organism evidence="3 4">
    <name type="scientific">Sediminibacterium roseum</name>
    <dbReference type="NCBI Taxonomy" id="1978412"/>
    <lineage>
        <taxon>Bacteria</taxon>
        <taxon>Pseudomonadati</taxon>
        <taxon>Bacteroidota</taxon>
        <taxon>Chitinophagia</taxon>
        <taxon>Chitinophagales</taxon>
        <taxon>Chitinophagaceae</taxon>
        <taxon>Sediminibacterium</taxon>
    </lineage>
</organism>